<gene>
    <name evidence="3" type="ordered locus">PUV_02880</name>
</gene>
<evidence type="ECO:0000256" key="1">
    <source>
        <dbReference type="SAM" id="Phobius"/>
    </source>
</evidence>
<evidence type="ECO:0000259" key="2">
    <source>
        <dbReference type="Pfam" id="PF13454"/>
    </source>
</evidence>
<dbReference type="Proteomes" id="UP000000495">
    <property type="component" value="Chromosome"/>
</dbReference>
<proteinExistence type="predicted"/>
<dbReference type="InterPro" id="IPR036188">
    <property type="entry name" value="FAD/NAD-bd_sf"/>
</dbReference>
<feature type="domain" description="FAD-dependent urate hydroxylase HpyO/Asp monooxygenase CreE-like FAD/NAD(P)-binding" evidence="2">
    <location>
        <begin position="7"/>
        <end position="164"/>
    </location>
</feature>
<feature type="transmembrane region" description="Helical" evidence="1">
    <location>
        <begin position="6"/>
        <end position="24"/>
    </location>
</feature>
<dbReference type="AlphaFoldDB" id="F8KVU8"/>
<dbReference type="KEGG" id="puv:PUV_02880"/>
<keyword evidence="1" id="KW-0812">Transmembrane</keyword>
<reference evidence="3 4" key="2">
    <citation type="journal article" date="2011" name="Mol. Biol. Evol.">
        <title>Unity in variety--the pan-genome of the Chlamydiae.</title>
        <authorList>
            <person name="Collingro A."/>
            <person name="Tischler P."/>
            <person name="Weinmaier T."/>
            <person name="Penz T."/>
            <person name="Heinz E."/>
            <person name="Brunham R.C."/>
            <person name="Read T.D."/>
            <person name="Bavoil P.M."/>
            <person name="Sachse K."/>
            <person name="Kahane S."/>
            <person name="Friedman M.G."/>
            <person name="Rattei T."/>
            <person name="Myers G.S."/>
            <person name="Horn M."/>
        </authorList>
    </citation>
    <scope>NUCLEOTIDE SEQUENCE [LARGE SCALE GENOMIC DNA]</scope>
    <source>
        <strain evidence="4">UV7</strain>
    </source>
</reference>
<evidence type="ECO:0000313" key="3">
    <source>
        <dbReference type="EMBL" id="CCB85238.1"/>
    </source>
</evidence>
<organism evidence="3 4">
    <name type="scientific">Parachlamydia acanthamoebae (strain UV7)</name>
    <dbReference type="NCBI Taxonomy" id="765952"/>
    <lineage>
        <taxon>Bacteria</taxon>
        <taxon>Pseudomonadati</taxon>
        <taxon>Chlamydiota</taxon>
        <taxon>Chlamydiia</taxon>
        <taxon>Parachlamydiales</taxon>
        <taxon>Parachlamydiaceae</taxon>
        <taxon>Parachlamydia</taxon>
    </lineage>
</organism>
<dbReference type="PANTHER" id="PTHR40254:SF1">
    <property type="entry name" value="BLR0577 PROTEIN"/>
    <property type="match status" value="1"/>
</dbReference>
<dbReference type="STRING" id="765952.PUV_02880"/>
<accession>F8KVU8</accession>
<dbReference type="PANTHER" id="PTHR40254">
    <property type="entry name" value="BLR0577 PROTEIN"/>
    <property type="match status" value="1"/>
</dbReference>
<dbReference type="Gene3D" id="3.50.50.60">
    <property type="entry name" value="FAD/NAD(P)-binding domain"/>
    <property type="match status" value="1"/>
</dbReference>
<protein>
    <recommendedName>
        <fullName evidence="2">FAD-dependent urate hydroxylase HpyO/Asp monooxygenase CreE-like FAD/NAD(P)-binding domain-containing protein</fullName>
    </recommendedName>
</protein>
<dbReference type="SUPFAM" id="SSF51905">
    <property type="entry name" value="FAD/NAD(P)-binding domain"/>
    <property type="match status" value="1"/>
</dbReference>
<keyword evidence="1" id="KW-0472">Membrane</keyword>
<dbReference type="RefSeq" id="WP_006340520.1">
    <property type="nucleotide sequence ID" value="NC_015702.1"/>
</dbReference>
<dbReference type="eggNOG" id="COG4529">
    <property type="taxonomic scope" value="Bacteria"/>
</dbReference>
<keyword evidence="1" id="KW-1133">Transmembrane helix</keyword>
<reference key="1">
    <citation type="journal article" date="2011" name="Mol. Biol. Evol.">
        <title>Unity in variety -- the pan-genome of the Chlamydiae.</title>
        <authorList>
            <person name="Collingro A."/>
            <person name="Tischler P."/>
            <person name="Weinmaier T."/>
            <person name="Penz T."/>
            <person name="Heinz E."/>
            <person name="Brunham R.C."/>
            <person name="Read T.D."/>
            <person name="Bavoil P.M."/>
            <person name="Sachse K."/>
            <person name="Kahane S."/>
            <person name="Friedman M.G."/>
            <person name="Rattei T."/>
            <person name="Myers G.S.A."/>
            <person name="Horn M."/>
        </authorList>
    </citation>
    <scope>NUCLEOTIDE SEQUENCE</scope>
    <source>
        <strain>UV7</strain>
    </source>
</reference>
<keyword evidence="4" id="KW-1185">Reference proteome</keyword>
<dbReference type="OrthoDB" id="101972at2"/>
<dbReference type="Pfam" id="PF13454">
    <property type="entry name" value="NAD_binding_9"/>
    <property type="match status" value="1"/>
</dbReference>
<dbReference type="EMBL" id="FR872580">
    <property type="protein sequence ID" value="CCB85238.1"/>
    <property type="molecule type" value="Genomic_DNA"/>
</dbReference>
<sequence length="464" mass="51797">MSTTSIAIAGGGISGLAVLANLIFQAQTPFNLFLFEPSHRLPKGVAFSTDCETHPLNVRANAMGALKEHPDDFWKWVEKRKETLQPLFPKTILHPDAFLPRKLYGLYLEDLYERVQAVAEEKKIKLTVILQKVLDASESNDQLLLQVAHENPVTVDALVLACGVPPSKKLSFETPQLLDHPHYISDPWNSSALDSMFLHSSKVLMIGAGLTMADTVASLVHQAFDGKMICVSPRGTSSQPHLTAPPAHPLPQVKTKELPLTARGLFRTVRKKIVSHSEWRDVIDSLRRCTQPLWAALPLPEKKQFLRHLFSLWNNHRHRMAVASFDMLEKLKKQEKLDMLAGRVTAIEIENAETLNVTVRTAEKSLQIPVNYVVKCTGPEYQIQKQPNPLIQNLHQKGMALWDTLGMGLALSPHGYIQGNVPGKIYALGALLLGEKLETTAVPEIRKEAFAIAQKLLHKFHLIN</sequence>
<dbReference type="HOGENOM" id="CLU_020215_2_0_0"/>
<dbReference type="InterPro" id="IPR052189">
    <property type="entry name" value="L-asp_N-monooxygenase_NS-form"/>
</dbReference>
<name>F8KVU8_PARAV</name>
<dbReference type="InterPro" id="IPR038732">
    <property type="entry name" value="HpyO/CreE_NAD-binding"/>
</dbReference>
<evidence type="ECO:0000313" key="4">
    <source>
        <dbReference type="Proteomes" id="UP000000495"/>
    </source>
</evidence>